<keyword evidence="4" id="KW-0645">Protease</keyword>
<evidence type="ECO:0000256" key="11">
    <source>
        <dbReference type="ARBA" id="ARBA00031564"/>
    </source>
</evidence>
<dbReference type="GO" id="GO:0006508">
    <property type="term" value="P:proteolysis"/>
    <property type="evidence" value="ECO:0007669"/>
    <property type="project" value="UniProtKB-KW"/>
</dbReference>
<accession>A0A1B6KCK8</accession>
<dbReference type="GO" id="GO:0005737">
    <property type="term" value="C:cytoplasm"/>
    <property type="evidence" value="ECO:0007669"/>
    <property type="project" value="InterPro"/>
</dbReference>
<dbReference type="Pfam" id="PF02789">
    <property type="entry name" value="Peptidase_M17_N"/>
    <property type="match status" value="1"/>
</dbReference>
<feature type="domain" description="Cytosol aminopeptidase" evidence="15">
    <location>
        <begin position="221"/>
        <end position="532"/>
    </location>
</feature>
<dbReference type="InterPro" id="IPR000819">
    <property type="entry name" value="Peptidase_M17_C"/>
</dbReference>
<dbReference type="Gene3D" id="3.40.630.10">
    <property type="entry name" value="Zn peptidases"/>
    <property type="match status" value="1"/>
</dbReference>
<evidence type="ECO:0000256" key="8">
    <source>
        <dbReference type="ARBA" id="ARBA00029605"/>
    </source>
</evidence>
<dbReference type="PANTHER" id="PTHR11963:SF25">
    <property type="entry name" value="CYTOSOL AMINOPEPTIDASE"/>
    <property type="match status" value="1"/>
</dbReference>
<comment type="function">
    <text evidence="12">Cytosolic metallopeptidase that catalyzes the removal of unsubstituted N-terminal hydrophobic amino acids from various peptides. The presence of Zn(2+) ions is essential for the peptidase activity, and the association with other cofactors can modulate the substrate spectificity of the enzyme. For instance, in the presence of Mn(2+), it displays a specific Cys-Gly hydrolyzing activity of Cys-Gly-S-conjugates. Involved in the metabolism of glutathione and in the degradation of glutathione S-conjugates, which may play a role in the control of the cell redox status.</text>
</comment>
<evidence type="ECO:0000256" key="4">
    <source>
        <dbReference type="ARBA" id="ARBA00022670"/>
    </source>
</evidence>
<dbReference type="InterPro" id="IPR008283">
    <property type="entry name" value="Peptidase_M17_N"/>
</dbReference>
<evidence type="ECO:0000256" key="3">
    <source>
        <dbReference type="ARBA" id="ARBA00022438"/>
    </source>
</evidence>
<dbReference type="EMBL" id="GEBQ01030806">
    <property type="protein sequence ID" value="JAT09171.1"/>
    <property type="molecule type" value="Transcribed_RNA"/>
</dbReference>
<dbReference type="PANTHER" id="PTHR11963">
    <property type="entry name" value="LEUCINE AMINOPEPTIDASE-RELATED"/>
    <property type="match status" value="1"/>
</dbReference>
<name>A0A1B6KCK8_9HEMI</name>
<keyword evidence="3" id="KW-0031">Aminopeptidase</keyword>
<evidence type="ECO:0000259" key="15">
    <source>
        <dbReference type="Pfam" id="PF00883"/>
    </source>
</evidence>
<comment type="catalytic activity">
    <reaction evidence="6">
        <text>an S-substituted L-cysteinylglycine + H2O = an S-substituted L-cysteine + glycine</text>
        <dbReference type="Rhea" id="RHEA:60444"/>
        <dbReference type="ChEBI" id="CHEBI:15377"/>
        <dbReference type="ChEBI" id="CHEBI:57305"/>
        <dbReference type="ChEBI" id="CHEBI:58717"/>
        <dbReference type="ChEBI" id="CHEBI:143103"/>
        <dbReference type="EC" id="3.4.13.23"/>
    </reaction>
    <physiologicalReaction direction="left-to-right" evidence="6">
        <dbReference type="Rhea" id="RHEA:60445"/>
    </physiologicalReaction>
</comment>
<evidence type="ECO:0000256" key="13">
    <source>
        <dbReference type="ARBA" id="ARBA00047881"/>
    </source>
</evidence>
<dbReference type="SUPFAM" id="SSF52949">
    <property type="entry name" value="Macro domain-like"/>
    <property type="match status" value="1"/>
</dbReference>
<comment type="similarity">
    <text evidence="1">Belongs to the peptidase M17 family.</text>
</comment>
<evidence type="ECO:0000313" key="17">
    <source>
        <dbReference type="EMBL" id="JAT09171.1"/>
    </source>
</evidence>
<dbReference type="GO" id="GO:0070006">
    <property type="term" value="F:metalloaminopeptidase activity"/>
    <property type="evidence" value="ECO:0007669"/>
    <property type="project" value="InterPro"/>
</dbReference>
<dbReference type="GO" id="GO:0030145">
    <property type="term" value="F:manganese ion binding"/>
    <property type="evidence" value="ECO:0007669"/>
    <property type="project" value="InterPro"/>
</dbReference>
<evidence type="ECO:0000256" key="7">
    <source>
        <dbReference type="ARBA" id="ARBA00023625"/>
    </source>
</evidence>
<evidence type="ECO:0000256" key="10">
    <source>
        <dbReference type="ARBA" id="ARBA00030997"/>
    </source>
</evidence>
<evidence type="ECO:0000256" key="9">
    <source>
        <dbReference type="ARBA" id="ARBA00030930"/>
    </source>
</evidence>
<evidence type="ECO:0000256" key="1">
    <source>
        <dbReference type="ARBA" id="ARBA00009528"/>
    </source>
</evidence>
<evidence type="ECO:0000256" key="6">
    <source>
        <dbReference type="ARBA" id="ARBA00023511"/>
    </source>
</evidence>
<evidence type="ECO:0000256" key="12">
    <source>
        <dbReference type="ARBA" id="ARBA00045966"/>
    </source>
</evidence>
<dbReference type="Gene3D" id="3.40.220.10">
    <property type="entry name" value="Leucine Aminopeptidase, subunit E, domain 1"/>
    <property type="match status" value="1"/>
</dbReference>
<sequence>MFTLLRLVSNIRKFTEHIRLKRFYSVHGEEVPDAHAWNLSNDGTDISCLGSYTEGSGVVLGVFRGEKSSNVVCLTKTATIFNHKINGGLINALKVTPLPKLGEVKMYPKLDPNFDVVAVAGLGENGAGYNKREGRDETKENIRKAAGAGVRQLQQMRVNKIFVEGFEDPESAAEGAHLAVWENHHLLPNSKRKVKMPDLILFGDCDMKKWRIGMEKAEAQNFARKLMETSANMMTPRALAYTIVQALCKTNVNVTLRSERWLHEHNMKAFLENTKGSPQGPILVQLNYNGCDPGVPPVVLIGKGLTFNSGGLCLKTCKEMKHMRGDMAGAAVVVAAFKAMAALGLPINVVGLLPIGENMPGGTAGKSRDIIKSIAGKSILVSPRDFNGTLMLADTLCFAQSLKPKYIVSVATLTKEVQSTFGLATSGLFTKNEKLWQLLKIASIHSGDRLWKCPLWRMYEREVKDFTSSDLSTMQRDEYYPRGISCTTTAFLNQFTCHKNWAHIDSLGTMYEEGRTPYLKRGMSGRPTRTLIEFLGQMAYPPDFEGKKLPSDPVMPDAC</sequence>
<comment type="catalytic activity">
    <reaction evidence="13">
        <text>S-benzyl-L-cysteinylglycine + H2O = S-benzyl-L-cysteine + glycine</text>
        <dbReference type="Rhea" id="RHEA:62568"/>
        <dbReference type="ChEBI" id="CHEBI:15377"/>
        <dbReference type="ChEBI" id="CHEBI:57305"/>
        <dbReference type="ChEBI" id="CHEBI:145802"/>
        <dbReference type="ChEBI" id="CHEBI:145803"/>
    </reaction>
    <physiologicalReaction direction="left-to-right" evidence="13">
        <dbReference type="Rhea" id="RHEA:62569"/>
    </physiologicalReaction>
</comment>
<dbReference type="AlphaFoldDB" id="A0A1B6KCK8"/>
<evidence type="ECO:0000256" key="14">
    <source>
        <dbReference type="ARBA" id="ARBA00049107"/>
    </source>
</evidence>
<protein>
    <recommendedName>
        <fullName evidence="2">Cytosol aminopeptidase</fullName>
        <ecNumber evidence="7">3.4.13.23</ecNumber>
    </recommendedName>
    <alternativeName>
        <fullName evidence="10">Cysteinylglycine-S-conjugate dipeptidase</fullName>
    </alternativeName>
    <alternativeName>
        <fullName evidence="11">Leucine aminopeptidase 3</fullName>
    </alternativeName>
    <alternativeName>
        <fullName evidence="9">Proline aminopeptidase</fullName>
    </alternativeName>
    <alternativeName>
        <fullName evidence="8">Prolyl aminopeptidase</fullName>
    </alternativeName>
</protein>
<dbReference type="Pfam" id="PF00883">
    <property type="entry name" value="Peptidase_M17"/>
    <property type="match status" value="1"/>
</dbReference>
<evidence type="ECO:0000256" key="5">
    <source>
        <dbReference type="ARBA" id="ARBA00022801"/>
    </source>
</evidence>
<dbReference type="EC" id="3.4.13.23" evidence="7"/>
<comment type="catalytic activity">
    <reaction evidence="14">
        <text>L-cysteinylglycine + H2O = L-cysteine + glycine</text>
        <dbReference type="Rhea" id="RHEA:28783"/>
        <dbReference type="ChEBI" id="CHEBI:15377"/>
        <dbReference type="ChEBI" id="CHEBI:35235"/>
        <dbReference type="ChEBI" id="CHEBI:57305"/>
        <dbReference type="ChEBI" id="CHEBI:61694"/>
    </reaction>
    <physiologicalReaction direction="left-to-right" evidence="14">
        <dbReference type="Rhea" id="RHEA:28784"/>
    </physiologicalReaction>
</comment>
<dbReference type="InterPro" id="IPR011356">
    <property type="entry name" value="Leucine_aapep/pepB"/>
</dbReference>
<dbReference type="PRINTS" id="PR00481">
    <property type="entry name" value="LAMNOPPTDASE"/>
</dbReference>
<gene>
    <name evidence="17" type="ORF">g.9552</name>
</gene>
<keyword evidence="5" id="KW-0378">Hydrolase</keyword>
<evidence type="ECO:0000256" key="2">
    <source>
        <dbReference type="ARBA" id="ARBA00014190"/>
    </source>
</evidence>
<evidence type="ECO:0000259" key="16">
    <source>
        <dbReference type="Pfam" id="PF02789"/>
    </source>
</evidence>
<feature type="domain" description="Peptidase M17 leucyl aminopeptidase N-terminal" evidence="16">
    <location>
        <begin position="59"/>
        <end position="185"/>
    </location>
</feature>
<reference evidence="17" key="1">
    <citation type="submission" date="2015-11" db="EMBL/GenBank/DDBJ databases">
        <title>De novo transcriptome assembly of four potential Pierce s Disease insect vectors from Arizona vineyards.</title>
        <authorList>
            <person name="Tassone E.E."/>
        </authorList>
    </citation>
    <scope>NUCLEOTIDE SEQUENCE</scope>
</reference>
<organism evidence="17">
    <name type="scientific">Graphocephala atropunctata</name>
    <dbReference type="NCBI Taxonomy" id="36148"/>
    <lineage>
        <taxon>Eukaryota</taxon>
        <taxon>Metazoa</taxon>
        <taxon>Ecdysozoa</taxon>
        <taxon>Arthropoda</taxon>
        <taxon>Hexapoda</taxon>
        <taxon>Insecta</taxon>
        <taxon>Pterygota</taxon>
        <taxon>Neoptera</taxon>
        <taxon>Paraneoptera</taxon>
        <taxon>Hemiptera</taxon>
        <taxon>Auchenorrhyncha</taxon>
        <taxon>Membracoidea</taxon>
        <taxon>Cicadellidae</taxon>
        <taxon>Cicadellinae</taxon>
        <taxon>Cicadellini</taxon>
        <taxon>Graphocephala</taxon>
    </lineage>
</organism>
<proteinExistence type="inferred from homology"/>
<dbReference type="SUPFAM" id="SSF53187">
    <property type="entry name" value="Zn-dependent exopeptidases"/>
    <property type="match status" value="1"/>
</dbReference>
<dbReference type="InterPro" id="IPR043472">
    <property type="entry name" value="Macro_dom-like"/>
</dbReference>